<dbReference type="SUPFAM" id="SSF48371">
    <property type="entry name" value="ARM repeat"/>
    <property type="match status" value="1"/>
</dbReference>
<evidence type="ECO:0000256" key="2">
    <source>
        <dbReference type="ARBA" id="ARBA00009466"/>
    </source>
</evidence>
<organism evidence="12 13">
    <name type="scientific">Bondarzewia mesenterica</name>
    <dbReference type="NCBI Taxonomy" id="1095465"/>
    <lineage>
        <taxon>Eukaryota</taxon>
        <taxon>Fungi</taxon>
        <taxon>Dikarya</taxon>
        <taxon>Basidiomycota</taxon>
        <taxon>Agaricomycotina</taxon>
        <taxon>Agaricomycetes</taxon>
        <taxon>Russulales</taxon>
        <taxon>Bondarzewiaceae</taxon>
        <taxon>Bondarzewia</taxon>
    </lineage>
</organism>
<evidence type="ECO:0000259" key="10">
    <source>
        <dbReference type="Pfam" id="PF08389"/>
    </source>
</evidence>
<proteinExistence type="inferred from homology"/>
<feature type="domain" description="Exportin-T C-terminal" evidence="11">
    <location>
        <begin position="349"/>
        <end position="1040"/>
    </location>
</feature>
<dbReference type="AlphaFoldDB" id="A0A4S4LPL6"/>
<evidence type="ECO:0000256" key="4">
    <source>
        <dbReference type="ARBA" id="ARBA00022448"/>
    </source>
</evidence>
<dbReference type="GO" id="GO:0000049">
    <property type="term" value="F:tRNA binding"/>
    <property type="evidence" value="ECO:0007669"/>
    <property type="project" value="UniProtKB-UniRule"/>
</dbReference>
<evidence type="ECO:0000256" key="7">
    <source>
        <dbReference type="ARBA" id="ARBA00022884"/>
    </source>
</evidence>
<protein>
    <recommendedName>
        <fullName evidence="3 9">Exportin-T</fullName>
    </recommendedName>
    <alternativeName>
        <fullName evidence="9">Exportin(tRNA)</fullName>
    </alternativeName>
    <alternativeName>
        <fullName evidence="9">tRNA exportin</fullName>
    </alternativeName>
</protein>
<evidence type="ECO:0000256" key="6">
    <source>
        <dbReference type="ARBA" id="ARBA00022555"/>
    </source>
</evidence>
<dbReference type="InterPro" id="IPR013598">
    <property type="entry name" value="Exportin-1/Importin-b-like"/>
</dbReference>
<keyword evidence="5 9" id="KW-0963">Cytoplasm</keyword>
<comment type="similarity">
    <text evidence="2 9">Belongs to the exportin family.</text>
</comment>
<dbReference type="Gene3D" id="1.25.10.10">
    <property type="entry name" value="Leucine-rich Repeat Variant"/>
    <property type="match status" value="1"/>
</dbReference>
<dbReference type="Pfam" id="PF19282">
    <property type="entry name" value="Exportin-T"/>
    <property type="match status" value="1"/>
</dbReference>
<evidence type="ECO:0000259" key="11">
    <source>
        <dbReference type="Pfam" id="PF19282"/>
    </source>
</evidence>
<comment type="function">
    <text evidence="9">tRNA nucleus export receptor which facilitates tRNA translocation across the nuclear pore complex.</text>
</comment>
<name>A0A4S4LPL6_9AGAM</name>
<comment type="caution">
    <text evidence="12">The sequence shown here is derived from an EMBL/GenBank/DDBJ whole genome shotgun (WGS) entry which is preliminary data.</text>
</comment>
<dbReference type="PANTHER" id="PTHR15952:SF11">
    <property type="entry name" value="EXPORTIN-T"/>
    <property type="match status" value="1"/>
</dbReference>
<dbReference type="GO" id="GO:0005737">
    <property type="term" value="C:cytoplasm"/>
    <property type="evidence" value="ECO:0007669"/>
    <property type="project" value="UniProtKB-SubCell"/>
</dbReference>
<accession>A0A4S4LPL6</accession>
<dbReference type="InterPro" id="IPR016024">
    <property type="entry name" value="ARM-type_fold"/>
</dbReference>
<evidence type="ECO:0000256" key="1">
    <source>
        <dbReference type="ARBA" id="ARBA00004496"/>
    </source>
</evidence>
<dbReference type="Proteomes" id="UP000310158">
    <property type="component" value="Unassembled WGS sequence"/>
</dbReference>
<dbReference type="InterPro" id="IPR045546">
    <property type="entry name" value="Exportin-T_C"/>
</dbReference>
<evidence type="ECO:0000256" key="5">
    <source>
        <dbReference type="ARBA" id="ARBA00022490"/>
    </source>
</evidence>
<keyword evidence="13" id="KW-1185">Reference proteome</keyword>
<feature type="domain" description="Exportin-1/Importin-beta-like" evidence="10">
    <location>
        <begin position="113"/>
        <end position="221"/>
    </location>
</feature>
<evidence type="ECO:0000256" key="9">
    <source>
        <dbReference type="RuleBase" id="RU366037"/>
    </source>
</evidence>
<dbReference type="GO" id="GO:0016363">
    <property type="term" value="C:nuclear matrix"/>
    <property type="evidence" value="ECO:0007669"/>
    <property type="project" value="TreeGrafter"/>
</dbReference>
<keyword evidence="4 9" id="KW-0813">Transport</keyword>
<evidence type="ECO:0000313" key="13">
    <source>
        <dbReference type="Proteomes" id="UP000310158"/>
    </source>
</evidence>
<keyword evidence="8 9" id="KW-0539">Nucleus</keyword>
<reference evidence="12 13" key="1">
    <citation type="submission" date="2019-02" db="EMBL/GenBank/DDBJ databases">
        <title>Genome sequencing of the rare red list fungi Bondarzewia mesenterica.</title>
        <authorList>
            <person name="Buettner E."/>
            <person name="Kellner H."/>
        </authorList>
    </citation>
    <scope>NUCLEOTIDE SEQUENCE [LARGE SCALE GENOMIC DNA]</scope>
    <source>
        <strain evidence="12 13">DSM 108281</strain>
    </source>
</reference>
<gene>
    <name evidence="12" type="ORF">EW146_g6092</name>
</gene>
<dbReference type="InterPro" id="IPR040017">
    <property type="entry name" value="XPOT"/>
</dbReference>
<dbReference type="GO" id="GO:0005643">
    <property type="term" value="C:nuclear pore"/>
    <property type="evidence" value="ECO:0007669"/>
    <property type="project" value="TreeGrafter"/>
</dbReference>
<dbReference type="GO" id="GO:0031267">
    <property type="term" value="F:small GTPase binding"/>
    <property type="evidence" value="ECO:0007669"/>
    <property type="project" value="InterPro"/>
</dbReference>
<evidence type="ECO:0000313" key="12">
    <source>
        <dbReference type="EMBL" id="THH14212.1"/>
    </source>
</evidence>
<sequence>MEQELNQVIQAILIASDPSQGSFHQQALDYISNIQQNASDTWRLALTLFVEAGPDGVRKYPLQARFFALRILDDFLDNRFEALDDDCFRTLQQSLMRYIQSEYLYGSAEASAPFLRNKFSHTLTLFFLATYVEQWPTFFVDLFALMRPAEASSQSSFNPHVSLLFFHIVLEISGEVADQIIKSARQYNSVRHARDARVRDAVRERDAARINEAVLTIIADSADRMAKLQKGEIAPTSERETTDVIEVVDWGIRTSDLMSALAIRLATSGALLRIVSKGLKEPGDKLQLIKVLSLGQVLEALEERTRAEQANRGLAVDEGEETYREALGRLLNILGLELLKIADECTAEDVRSEASRLLNQILPVMLHFMADEYDDTCSTIFPMVQAILGSYKRSRKTSSEPIDTEKRSFLTSLLGVILTKMKWDEDTDMDDMDDEDKAAFEGLRKDLRSFMDSVLSIDQDLVTETVRKQALATLTAYQNGVPVKWHDAELAIYLVYIFGEINKTGGKGRSAFCQAPAVVAKEKRKETDYSSFPLTVHGEMIFALIQSGISAYPNRTVVMQFFETVVRYGDFFKVRKECIVPTLESMVGARGLHSTNSSVRTRVFYLFHRFIKEGRNDISPELSGTLLEGIRDVLTIEVDLPELESPEQDMLTEAIKNSGVFDAQLYLFETVGTLISLFWKSREQSAALLMSFVKPLLDELSINLQSIKGPQDVVPILKVHHVIMALGNIAKGFPDYPSPLPEGYTLPPLDVFRDVAQAILMSLEAMNVFKVVRDATRFAFARILATTGPNVTHFIPPLMANLLAHFEPSELVDFMNFINLLIHKLQQDLFDVLDELIGPLTAHITGILSQPVSGTDDELSHADIKKAYLALLNNILSSKLQGIFISSRNKDRFEPLLETMLQLAGDVSDPISEKAAFIFLGRSVSVWGQPSTANGDSAVESRRLPGFERFVYENVVPAAFRVLSLPELNIKDGQILVVLHEIANLLQIIGKTRGQEAYEFFVSVFLPAQNWPPDTAIEFTTKLRDLDNKSFRKYFSDFVRASRSGS</sequence>
<dbReference type="GO" id="GO:0071528">
    <property type="term" value="P:tRNA re-export from nucleus"/>
    <property type="evidence" value="ECO:0007669"/>
    <property type="project" value="UniProtKB-UniRule"/>
</dbReference>
<comment type="subcellular location">
    <subcellularLocation>
        <location evidence="1 9">Cytoplasm</location>
    </subcellularLocation>
    <subcellularLocation>
        <location evidence="9">Nucleus</location>
    </subcellularLocation>
    <text evidence="9">Shuttles between the nucleus and the cytoplasm.</text>
</comment>
<evidence type="ECO:0000256" key="8">
    <source>
        <dbReference type="ARBA" id="ARBA00023242"/>
    </source>
</evidence>
<dbReference type="EMBL" id="SGPL01000293">
    <property type="protein sequence ID" value="THH14212.1"/>
    <property type="molecule type" value="Genomic_DNA"/>
</dbReference>
<evidence type="ECO:0000256" key="3">
    <source>
        <dbReference type="ARBA" id="ARBA00018928"/>
    </source>
</evidence>
<dbReference type="InterPro" id="IPR011989">
    <property type="entry name" value="ARM-like"/>
</dbReference>
<dbReference type="PANTHER" id="PTHR15952">
    <property type="entry name" value="EXPORTIN-T/LOS1"/>
    <property type="match status" value="1"/>
</dbReference>
<keyword evidence="6 9" id="KW-0820">tRNA-binding</keyword>
<dbReference type="Pfam" id="PF08389">
    <property type="entry name" value="Xpo1"/>
    <property type="match status" value="1"/>
</dbReference>
<keyword evidence="7 9" id="KW-0694">RNA-binding</keyword>
<dbReference type="OrthoDB" id="26399at2759"/>